<reference evidence="2" key="1">
    <citation type="submission" date="2022-09" db="EMBL/GenBank/DDBJ databases">
        <title>Fusarium specimens isolated from Avocado Roots.</title>
        <authorList>
            <person name="Stajich J."/>
            <person name="Roper C."/>
            <person name="Heimlech-Rivalta G."/>
        </authorList>
    </citation>
    <scope>NUCLEOTIDE SEQUENCE</scope>
    <source>
        <strain evidence="2">A02</strain>
    </source>
</reference>
<keyword evidence="3" id="KW-1185">Reference proteome</keyword>
<organism evidence="2 3">
    <name type="scientific">Fusarium falciforme</name>
    <dbReference type="NCBI Taxonomy" id="195108"/>
    <lineage>
        <taxon>Eukaryota</taxon>
        <taxon>Fungi</taxon>
        <taxon>Dikarya</taxon>
        <taxon>Ascomycota</taxon>
        <taxon>Pezizomycotina</taxon>
        <taxon>Sordariomycetes</taxon>
        <taxon>Hypocreomycetidae</taxon>
        <taxon>Hypocreales</taxon>
        <taxon>Nectriaceae</taxon>
        <taxon>Fusarium</taxon>
        <taxon>Fusarium solani species complex</taxon>
    </lineage>
</organism>
<dbReference type="EMBL" id="JAOQAV010000006">
    <property type="protein sequence ID" value="KAJ4193276.1"/>
    <property type="molecule type" value="Genomic_DNA"/>
</dbReference>
<protein>
    <submittedName>
        <fullName evidence="2">Uncharacterized protein</fullName>
    </submittedName>
</protein>
<feature type="compositionally biased region" description="Polar residues" evidence="1">
    <location>
        <begin position="67"/>
        <end position="80"/>
    </location>
</feature>
<gene>
    <name evidence="2" type="ORF">NW755_003273</name>
</gene>
<feature type="region of interest" description="Disordered" evidence="1">
    <location>
        <begin position="67"/>
        <end position="87"/>
    </location>
</feature>
<evidence type="ECO:0000313" key="2">
    <source>
        <dbReference type="EMBL" id="KAJ4193276.1"/>
    </source>
</evidence>
<evidence type="ECO:0000256" key="1">
    <source>
        <dbReference type="SAM" id="MobiDB-lite"/>
    </source>
</evidence>
<name>A0A9W8V2U6_9HYPO</name>
<sequence length="168" mass="18428">MMGFVEGDLQEPPEGLKQAAEILKYLSNAGNSAAQRRLNDLKQFCLHVWSPTNMTDDWSWLKEGSVSSLDNSPANRQNFSGDGGGNPNLQADAMTTWGPAAWISWQSTATGGEDAVHLDFSASENFQMDLSHEAGDIYSSFNDPTLPLTGVDDVDWAEVGKMFHMRNI</sequence>
<dbReference type="OrthoDB" id="3266505at2759"/>
<dbReference type="Proteomes" id="UP001152087">
    <property type="component" value="Unassembled WGS sequence"/>
</dbReference>
<evidence type="ECO:0000313" key="3">
    <source>
        <dbReference type="Proteomes" id="UP001152087"/>
    </source>
</evidence>
<proteinExistence type="predicted"/>
<accession>A0A9W8V2U6</accession>
<dbReference type="AlphaFoldDB" id="A0A9W8V2U6"/>
<comment type="caution">
    <text evidence="2">The sequence shown here is derived from an EMBL/GenBank/DDBJ whole genome shotgun (WGS) entry which is preliminary data.</text>
</comment>